<dbReference type="GO" id="GO:0016579">
    <property type="term" value="P:protein deubiquitination"/>
    <property type="evidence" value="ECO:0007669"/>
    <property type="project" value="TreeGrafter"/>
</dbReference>
<feature type="compositionally biased region" description="Polar residues" evidence="1">
    <location>
        <begin position="407"/>
        <end position="425"/>
    </location>
</feature>
<dbReference type="SUPFAM" id="SSF54001">
    <property type="entry name" value="Cysteine proteinases"/>
    <property type="match status" value="1"/>
</dbReference>
<dbReference type="PANTHER" id="PTHR12419:SF115">
    <property type="entry name" value="PROTEIN OVARIAN TUMOR LOCUS-RELATED"/>
    <property type="match status" value="1"/>
</dbReference>
<dbReference type="CDD" id="cd20380">
    <property type="entry name" value="Tudor_TDRD13-like"/>
    <property type="match status" value="1"/>
</dbReference>
<proteinExistence type="predicted"/>
<dbReference type="OMA" id="NHEINEQ"/>
<dbReference type="Gene3D" id="3.90.70.80">
    <property type="match status" value="1"/>
</dbReference>
<feature type="domain" description="OTU" evidence="2">
    <location>
        <begin position="27"/>
        <end position="148"/>
    </location>
</feature>
<feature type="region of interest" description="Disordered" evidence="1">
    <location>
        <begin position="364"/>
        <end position="383"/>
    </location>
</feature>
<dbReference type="OrthoDB" id="10017659at2759"/>
<dbReference type="AlphaFoldDB" id="A0A8I6RVK5"/>
<dbReference type="InterPro" id="IPR049770">
    <property type="entry name" value="OTU_Tudor"/>
</dbReference>
<dbReference type="Pfam" id="PF02338">
    <property type="entry name" value="OTU"/>
    <property type="match status" value="1"/>
</dbReference>
<dbReference type="InterPro" id="IPR003323">
    <property type="entry name" value="OTU_dom"/>
</dbReference>
<name>A0A8I6RVK5_CIMLE</name>
<protein>
    <recommendedName>
        <fullName evidence="2">OTU domain-containing protein</fullName>
    </recommendedName>
</protein>
<evidence type="ECO:0000259" key="2">
    <source>
        <dbReference type="PROSITE" id="PS50802"/>
    </source>
</evidence>
<feature type="region of interest" description="Disordered" evidence="1">
    <location>
        <begin position="573"/>
        <end position="592"/>
    </location>
</feature>
<gene>
    <name evidence="3" type="primary">106668195</name>
</gene>
<dbReference type="KEGG" id="clec:106668195"/>
<dbReference type="GO" id="GO:0004843">
    <property type="term" value="F:cysteine-type deubiquitinase activity"/>
    <property type="evidence" value="ECO:0007669"/>
    <property type="project" value="TreeGrafter"/>
</dbReference>
<reference evidence="3" key="1">
    <citation type="submission" date="2022-01" db="UniProtKB">
        <authorList>
            <consortium name="EnsemblMetazoa"/>
        </authorList>
    </citation>
    <scope>IDENTIFICATION</scope>
</reference>
<evidence type="ECO:0000313" key="3">
    <source>
        <dbReference type="EnsemblMetazoa" id="XP_014252212.1"/>
    </source>
</evidence>
<sequence>MKDMTARTRVWGKPIEQMDVWLDSQGYYRKHTARDGTCLFRAVSEQIFMTQVYHVDIRRQVIEYEMKHYDYFQKMVTCSLEEYCEKMRNSREWGGKVEIEAMARLYKHDFEMFQEIGQAAEPVTNFGFDKKILLCYSQDKHYDSVYTKNYITTAAFCQSTIYEVLYKRVFDLKEVDYAIKKMLYDKSSRCTREHVPFLSSEFALRLEMRENCTNVKDLLDFGITPFPYKVAKSLDAEMYRNVEYDTWNEYRKGLRYGFCAWTCRELQVGVKCLVKEGEVTHHGHIQEMSPNKGPVVVFIEELGKMLTVPYDSLELLPPSSQASSPRLLYPLKLTPLQLQDDDSAKARKTLKNLVFRHRLKEAGNNQLKESQQEKKIQLKEEETQNPTITTSNYYEPDMQYQREETFLSQTVTQSAQEENPTSSDSAKVDHEPVMVPIDHYSYRYMYPATPPTPPMTVPVQEIQMNPPYPTALPVNLMASKSVNLDGSDLPHSVCFIDVTTLRFFYNLGLDHMRMNCVQWNNSPGNTYYVNKVAPQPNFVIENPTTPVYEPAYVQTVAPVPGLRRREVITSSTMNPECETPPIPMPSRFKNKRMTPQSPVKREVTYEVPVVQQCDVSSTTGLNIPVNANYYPQVEYDPCCMNVPYVDYNVYEYQSQAYTPTSFITPDGLIYQTILPGITPTTTSTI</sequence>
<dbReference type="InterPro" id="IPR049769">
    <property type="entry name" value="OTU_OTU"/>
</dbReference>
<dbReference type="PROSITE" id="PS50802">
    <property type="entry name" value="OTU"/>
    <property type="match status" value="1"/>
</dbReference>
<evidence type="ECO:0000256" key="1">
    <source>
        <dbReference type="SAM" id="MobiDB-lite"/>
    </source>
</evidence>
<keyword evidence="4" id="KW-1185">Reference proteome</keyword>
<dbReference type="PANTHER" id="PTHR12419">
    <property type="entry name" value="OTU DOMAIN CONTAINING PROTEIN"/>
    <property type="match status" value="1"/>
</dbReference>
<evidence type="ECO:0000313" key="4">
    <source>
        <dbReference type="Proteomes" id="UP000494040"/>
    </source>
</evidence>
<dbReference type="GO" id="GO:0061578">
    <property type="term" value="F:K63-linked deubiquitinase activity"/>
    <property type="evidence" value="ECO:0007669"/>
    <property type="project" value="TreeGrafter"/>
</dbReference>
<dbReference type="InterPro" id="IPR050704">
    <property type="entry name" value="Peptidase_C85-like"/>
</dbReference>
<accession>A0A8I6RVK5</accession>
<dbReference type="InterPro" id="IPR038765">
    <property type="entry name" value="Papain-like_cys_pep_sf"/>
</dbReference>
<dbReference type="Proteomes" id="UP000494040">
    <property type="component" value="Unassembled WGS sequence"/>
</dbReference>
<feature type="compositionally biased region" description="Basic and acidic residues" evidence="1">
    <location>
        <begin position="370"/>
        <end position="382"/>
    </location>
</feature>
<organism evidence="3 4">
    <name type="scientific">Cimex lectularius</name>
    <name type="common">Bed bug</name>
    <name type="synonym">Acanthia lectularia</name>
    <dbReference type="NCBI Taxonomy" id="79782"/>
    <lineage>
        <taxon>Eukaryota</taxon>
        <taxon>Metazoa</taxon>
        <taxon>Ecdysozoa</taxon>
        <taxon>Arthropoda</taxon>
        <taxon>Hexapoda</taxon>
        <taxon>Insecta</taxon>
        <taxon>Pterygota</taxon>
        <taxon>Neoptera</taxon>
        <taxon>Paraneoptera</taxon>
        <taxon>Hemiptera</taxon>
        <taxon>Heteroptera</taxon>
        <taxon>Panheteroptera</taxon>
        <taxon>Cimicomorpha</taxon>
        <taxon>Cimicidae</taxon>
        <taxon>Cimex</taxon>
    </lineage>
</organism>
<feature type="region of interest" description="Disordered" evidence="1">
    <location>
        <begin position="407"/>
        <end position="427"/>
    </location>
</feature>
<dbReference type="EnsemblMetazoa" id="XM_014396726.2">
    <property type="protein sequence ID" value="XP_014252212.1"/>
    <property type="gene ID" value="LOC106668195"/>
</dbReference>
<dbReference type="CDD" id="cd22753">
    <property type="entry name" value="OTU_ALG13-like"/>
    <property type="match status" value="1"/>
</dbReference>